<dbReference type="EMBL" id="ML736168">
    <property type="protein sequence ID" value="KAE8381793.1"/>
    <property type="molecule type" value="Genomic_DNA"/>
</dbReference>
<sequence length="231" mass="25727">MWSPEPSVRQKTRDNVRVNVRVVKALSQYWKFAALYERYLRYLYKVHAESSTLLEDEPRSIDPAKLTGGRFSAPDANTTILGFNRILWMKCGAYAGNGEEPTELDGTKQKEVGQNYQPSQETPLFTKDHVEIFPSQVELQNPAPLSFAETVDAALDVSAVPPTQIHTEQLSASVYDADVNSFYPCEAEMVQLEAVFFDQMQPVMGLGSMGMFAGCDSFGNSETGGNPYSWS</sequence>
<dbReference type="Proteomes" id="UP000326198">
    <property type="component" value="Unassembled WGS sequence"/>
</dbReference>
<protein>
    <submittedName>
        <fullName evidence="1">Uncharacterized protein</fullName>
    </submittedName>
</protein>
<name>A0A5N7BJ44_9EURO</name>
<evidence type="ECO:0000313" key="2">
    <source>
        <dbReference type="Proteomes" id="UP000326198"/>
    </source>
</evidence>
<organism evidence="1 2">
    <name type="scientific">Aspergillus bertholletiae</name>
    <dbReference type="NCBI Taxonomy" id="1226010"/>
    <lineage>
        <taxon>Eukaryota</taxon>
        <taxon>Fungi</taxon>
        <taxon>Dikarya</taxon>
        <taxon>Ascomycota</taxon>
        <taxon>Pezizomycotina</taxon>
        <taxon>Eurotiomycetes</taxon>
        <taxon>Eurotiomycetidae</taxon>
        <taxon>Eurotiales</taxon>
        <taxon>Aspergillaceae</taxon>
        <taxon>Aspergillus</taxon>
        <taxon>Aspergillus subgen. Circumdati</taxon>
    </lineage>
</organism>
<reference evidence="1 2" key="1">
    <citation type="submission" date="2019-04" db="EMBL/GenBank/DDBJ databases">
        <title>Friends and foes A comparative genomics studyof 23 Aspergillus species from section Flavi.</title>
        <authorList>
            <consortium name="DOE Joint Genome Institute"/>
            <person name="Kjaerbolling I."/>
            <person name="Vesth T."/>
            <person name="Frisvad J.C."/>
            <person name="Nybo J.L."/>
            <person name="Theobald S."/>
            <person name="Kildgaard S."/>
            <person name="Isbrandt T."/>
            <person name="Kuo A."/>
            <person name="Sato A."/>
            <person name="Lyhne E.K."/>
            <person name="Kogle M.E."/>
            <person name="Wiebenga A."/>
            <person name="Kun R.S."/>
            <person name="Lubbers R.J."/>
            <person name="Makela M.R."/>
            <person name="Barry K."/>
            <person name="Chovatia M."/>
            <person name="Clum A."/>
            <person name="Daum C."/>
            <person name="Haridas S."/>
            <person name="He G."/>
            <person name="LaButti K."/>
            <person name="Lipzen A."/>
            <person name="Mondo S."/>
            <person name="Riley R."/>
            <person name="Salamov A."/>
            <person name="Simmons B.A."/>
            <person name="Magnuson J.K."/>
            <person name="Henrissat B."/>
            <person name="Mortensen U.H."/>
            <person name="Larsen T.O."/>
            <person name="Devries R.P."/>
            <person name="Grigoriev I.V."/>
            <person name="Machida M."/>
            <person name="Baker S.E."/>
            <person name="Andersen M.R."/>
        </authorList>
    </citation>
    <scope>NUCLEOTIDE SEQUENCE [LARGE SCALE GENOMIC DNA]</scope>
    <source>
        <strain evidence="1 2">IBT 29228</strain>
    </source>
</reference>
<evidence type="ECO:0000313" key="1">
    <source>
        <dbReference type="EMBL" id="KAE8381793.1"/>
    </source>
</evidence>
<proteinExistence type="predicted"/>
<dbReference type="OrthoDB" id="309640at2759"/>
<keyword evidence="2" id="KW-1185">Reference proteome</keyword>
<dbReference type="AlphaFoldDB" id="A0A5N7BJ44"/>
<gene>
    <name evidence="1" type="ORF">BDV26DRAFT_65664</name>
</gene>
<accession>A0A5N7BJ44</accession>